<accession>A0ABQ9G9Z9</accession>
<proteinExistence type="predicted"/>
<organism evidence="1 2">
    <name type="scientific">Dryococelus australis</name>
    <dbReference type="NCBI Taxonomy" id="614101"/>
    <lineage>
        <taxon>Eukaryota</taxon>
        <taxon>Metazoa</taxon>
        <taxon>Ecdysozoa</taxon>
        <taxon>Arthropoda</taxon>
        <taxon>Hexapoda</taxon>
        <taxon>Insecta</taxon>
        <taxon>Pterygota</taxon>
        <taxon>Neoptera</taxon>
        <taxon>Polyneoptera</taxon>
        <taxon>Phasmatodea</taxon>
        <taxon>Verophasmatodea</taxon>
        <taxon>Anareolatae</taxon>
        <taxon>Phasmatidae</taxon>
        <taxon>Eurycanthinae</taxon>
        <taxon>Dryococelus</taxon>
    </lineage>
</organism>
<keyword evidence="2" id="KW-1185">Reference proteome</keyword>
<protein>
    <submittedName>
        <fullName evidence="1">Uncharacterized protein</fullName>
    </submittedName>
</protein>
<sequence>MRADGNFGQRQLQQIEKVCYASCGVTFLGELPVSACSRPDHIAFVSASVGLLPYTLGVDSKLPLFFLAYRSAVHDSTRVTPSRMLFGRELRLPGDLLFGCPVEEEAATPVYANKLRQKAAGVVVQPSKEEGILPKAMEILGRPVQDLEVDKSCGLQDLQTGLSGQGNCSPAHIPPTQSGFNLRPGHSGFSHVGIVLDDAVARRVFSGIFRFPSPSGAAPYSPQSPSLDISRPRYYESSKSLHFTSEISLVQPARLVYLIFCLWVTLRLDWINNYRVWAPVQNMRIIGSGISQLDAEVGNNSGRRIAPLGPSNMMPCSGMEKGYMRFSGW</sequence>
<dbReference type="EMBL" id="JARBHB010000015">
    <property type="protein sequence ID" value="KAJ8867871.1"/>
    <property type="molecule type" value="Genomic_DNA"/>
</dbReference>
<gene>
    <name evidence="1" type="ORF">PR048_031676</name>
</gene>
<reference evidence="1 2" key="1">
    <citation type="submission" date="2023-02" db="EMBL/GenBank/DDBJ databases">
        <title>LHISI_Scaffold_Assembly.</title>
        <authorList>
            <person name="Stuart O.P."/>
            <person name="Cleave R."/>
            <person name="Magrath M.J.L."/>
            <person name="Mikheyev A.S."/>
        </authorList>
    </citation>
    <scope>NUCLEOTIDE SEQUENCE [LARGE SCALE GENOMIC DNA]</scope>
    <source>
        <strain evidence="1">Daus_M_001</strain>
        <tissue evidence="1">Leg muscle</tissue>
    </source>
</reference>
<evidence type="ECO:0000313" key="1">
    <source>
        <dbReference type="EMBL" id="KAJ8867871.1"/>
    </source>
</evidence>
<comment type="caution">
    <text evidence="1">The sequence shown here is derived from an EMBL/GenBank/DDBJ whole genome shotgun (WGS) entry which is preliminary data.</text>
</comment>
<name>A0ABQ9G9Z9_9NEOP</name>
<dbReference type="Proteomes" id="UP001159363">
    <property type="component" value="Chromosome 14"/>
</dbReference>
<evidence type="ECO:0000313" key="2">
    <source>
        <dbReference type="Proteomes" id="UP001159363"/>
    </source>
</evidence>